<keyword evidence="5" id="KW-1185">Reference proteome</keyword>
<dbReference type="InterPro" id="IPR027417">
    <property type="entry name" value="P-loop_NTPase"/>
</dbReference>
<evidence type="ECO:0000256" key="1">
    <source>
        <dbReference type="ARBA" id="ARBA00022821"/>
    </source>
</evidence>
<keyword evidence="1" id="KW-0611">Plant defense</keyword>
<gene>
    <name evidence="4" type="ORF">DCAF_LOCUS18441</name>
</gene>
<evidence type="ECO:0000256" key="2">
    <source>
        <dbReference type="SAM" id="Coils"/>
    </source>
</evidence>
<dbReference type="GO" id="GO:0043531">
    <property type="term" value="F:ADP binding"/>
    <property type="evidence" value="ECO:0007669"/>
    <property type="project" value="InterPro"/>
</dbReference>
<feature type="domain" description="NB-ARC" evidence="3">
    <location>
        <begin position="156"/>
        <end position="228"/>
    </location>
</feature>
<name>A0AAV1S2Y4_9ROSI</name>
<dbReference type="PANTHER" id="PTHR33463">
    <property type="entry name" value="NB-ARC DOMAIN-CONTAINING PROTEIN-RELATED"/>
    <property type="match status" value="1"/>
</dbReference>
<protein>
    <recommendedName>
        <fullName evidence="3">NB-ARC domain-containing protein</fullName>
    </recommendedName>
</protein>
<reference evidence="4 5" key="1">
    <citation type="submission" date="2024-01" db="EMBL/GenBank/DDBJ databases">
        <authorList>
            <person name="Waweru B."/>
        </authorList>
    </citation>
    <scope>NUCLEOTIDE SEQUENCE [LARGE SCALE GENOMIC DNA]</scope>
</reference>
<feature type="coiled-coil region" evidence="2">
    <location>
        <begin position="26"/>
        <end position="86"/>
    </location>
</feature>
<sequence>MENLIGPVWDMIKLMWDPVGRRIQRARRLGEKIEKLDRDAQNLFNRRKDVEKELSNNIGKVPNEVCKGWIDAVEKVEQQRNEIKDEYALNKKCFSGLFPDVKWRMSLGKCIEEAVVRIGELQEMSKFEGGIVLDAPPPAAEFLQLPMTVEPAPIDRTLQKLLVPIRSEKIHKIGIWGMGGVGKTTVVRALNNLPEISITFEIVIWVTVSSQGSFEKIQKDAARRLSIDVHDADPIHTVPMAW</sequence>
<dbReference type="PANTHER" id="PTHR33463:SF209">
    <property type="entry name" value="DISEASE RESISTANCE PROTEIN RPS2-LIKE"/>
    <property type="match status" value="1"/>
</dbReference>
<dbReference type="Proteomes" id="UP001314170">
    <property type="component" value="Unassembled WGS sequence"/>
</dbReference>
<dbReference type="Gene3D" id="3.40.50.300">
    <property type="entry name" value="P-loop containing nucleotide triphosphate hydrolases"/>
    <property type="match status" value="1"/>
</dbReference>
<comment type="caution">
    <text evidence="4">The sequence shown here is derived from an EMBL/GenBank/DDBJ whole genome shotgun (WGS) entry which is preliminary data.</text>
</comment>
<dbReference type="SUPFAM" id="SSF52540">
    <property type="entry name" value="P-loop containing nucleoside triphosphate hydrolases"/>
    <property type="match status" value="1"/>
</dbReference>
<evidence type="ECO:0000313" key="5">
    <source>
        <dbReference type="Proteomes" id="UP001314170"/>
    </source>
</evidence>
<dbReference type="AlphaFoldDB" id="A0AAV1S2Y4"/>
<dbReference type="InterPro" id="IPR002182">
    <property type="entry name" value="NB-ARC"/>
</dbReference>
<organism evidence="4 5">
    <name type="scientific">Dovyalis caffra</name>
    <dbReference type="NCBI Taxonomy" id="77055"/>
    <lineage>
        <taxon>Eukaryota</taxon>
        <taxon>Viridiplantae</taxon>
        <taxon>Streptophyta</taxon>
        <taxon>Embryophyta</taxon>
        <taxon>Tracheophyta</taxon>
        <taxon>Spermatophyta</taxon>
        <taxon>Magnoliopsida</taxon>
        <taxon>eudicotyledons</taxon>
        <taxon>Gunneridae</taxon>
        <taxon>Pentapetalae</taxon>
        <taxon>rosids</taxon>
        <taxon>fabids</taxon>
        <taxon>Malpighiales</taxon>
        <taxon>Salicaceae</taxon>
        <taxon>Flacourtieae</taxon>
        <taxon>Dovyalis</taxon>
    </lineage>
</organism>
<evidence type="ECO:0000313" key="4">
    <source>
        <dbReference type="EMBL" id="CAK7345779.1"/>
    </source>
</evidence>
<accession>A0AAV1S2Y4</accession>
<dbReference type="InterPro" id="IPR050905">
    <property type="entry name" value="Plant_NBS-LRR"/>
</dbReference>
<evidence type="ECO:0000259" key="3">
    <source>
        <dbReference type="Pfam" id="PF00931"/>
    </source>
</evidence>
<proteinExistence type="predicted"/>
<dbReference type="EMBL" id="CAWUPB010001168">
    <property type="protein sequence ID" value="CAK7345779.1"/>
    <property type="molecule type" value="Genomic_DNA"/>
</dbReference>
<dbReference type="Pfam" id="PF00931">
    <property type="entry name" value="NB-ARC"/>
    <property type="match status" value="1"/>
</dbReference>
<keyword evidence="2" id="KW-0175">Coiled coil</keyword>